<evidence type="ECO:0008006" key="4">
    <source>
        <dbReference type="Google" id="ProtNLM"/>
    </source>
</evidence>
<reference evidence="2 3" key="1">
    <citation type="submission" date="2020-10" db="EMBL/GenBank/DDBJ databases">
        <title>Sequencing the genomes of 1000 actinobacteria strains.</title>
        <authorList>
            <person name="Klenk H.-P."/>
        </authorList>
    </citation>
    <scope>NUCLEOTIDE SEQUENCE [LARGE SCALE GENOMIC DNA]</scope>
    <source>
        <strain evidence="2 3">DSM 7307</strain>
    </source>
</reference>
<keyword evidence="3" id="KW-1185">Reference proteome</keyword>
<gene>
    <name evidence="2" type="ORF">H4W29_003809</name>
</gene>
<proteinExistence type="predicted"/>
<evidence type="ECO:0000313" key="2">
    <source>
        <dbReference type="EMBL" id="MBE1506628.1"/>
    </source>
</evidence>
<keyword evidence="1" id="KW-0472">Membrane</keyword>
<sequence>MKPLHYLVIVFVAPPLIALAVGIFVIASSFRNEPADPRSTGTIGVRKGGRIGNPGYVLPPPQPGGDFQ</sequence>
<dbReference type="Proteomes" id="UP000620262">
    <property type="component" value="Unassembled WGS sequence"/>
</dbReference>
<feature type="transmembrane region" description="Helical" evidence="1">
    <location>
        <begin position="6"/>
        <end position="30"/>
    </location>
</feature>
<name>A0ABR9ITW8_RHIVS</name>
<dbReference type="RefSeq" id="WP_192730306.1">
    <property type="nucleotide sequence ID" value="NZ_BAAAVL010000018.1"/>
</dbReference>
<accession>A0ABR9ITW8</accession>
<protein>
    <recommendedName>
        <fullName evidence="4">Exopeptide</fullName>
    </recommendedName>
</protein>
<comment type="caution">
    <text evidence="2">The sequence shown here is derived from an EMBL/GenBank/DDBJ whole genome shotgun (WGS) entry which is preliminary data.</text>
</comment>
<keyword evidence="1" id="KW-0812">Transmembrane</keyword>
<organism evidence="2 3">
    <name type="scientific">Rhizobium viscosum</name>
    <name type="common">Arthrobacter viscosus</name>
    <dbReference type="NCBI Taxonomy" id="1673"/>
    <lineage>
        <taxon>Bacteria</taxon>
        <taxon>Pseudomonadati</taxon>
        <taxon>Pseudomonadota</taxon>
        <taxon>Alphaproteobacteria</taxon>
        <taxon>Hyphomicrobiales</taxon>
        <taxon>Rhizobiaceae</taxon>
        <taxon>Rhizobium/Agrobacterium group</taxon>
        <taxon>Rhizobium</taxon>
    </lineage>
</organism>
<evidence type="ECO:0000313" key="3">
    <source>
        <dbReference type="Proteomes" id="UP000620262"/>
    </source>
</evidence>
<dbReference type="EMBL" id="JADBEC010000001">
    <property type="protein sequence ID" value="MBE1506628.1"/>
    <property type="molecule type" value="Genomic_DNA"/>
</dbReference>
<keyword evidence="1" id="KW-1133">Transmembrane helix</keyword>
<evidence type="ECO:0000256" key="1">
    <source>
        <dbReference type="SAM" id="Phobius"/>
    </source>
</evidence>